<reference evidence="10" key="2">
    <citation type="submission" date="2014-08" db="EMBL/GenBank/DDBJ databases">
        <authorList>
            <person name="Edwards T."/>
        </authorList>
    </citation>
    <scope>NUCLEOTIDE SEQUENCE [LARGE SCALE GENOMIC DNA]</scope>
</reference>
<gene>
    <name evidence="7" type="ORF">MPL1032_180378</name>
    <name evidence="5" type="ORF">MPL3356_300053</name>
    <name evidence="6" type="ORF">MPLDJ20_70198</name>
</gene>
<keyword evidence="8" id="KW-1185">Reference proteome</keyword>
<dbReference type="Proteomes" id="UP000045285">
    <property type="component" value="Unassembled WGS sequence"/>
</dbReference>
<evidence type="ECO:0000313" key="9">
    <source>
        <dbReference type="Proteomes" id="UP000046373"/>
    </source>
</evidence>
<dbReference type="SUPFAM" id="SSF46785">
    <property type="entry name" value="Winged helix' DNA-binding domain"/>
    <property type="match status" value="1"/>
</dbReference>
<dbReference type="AlphaFoldDB" id="A0A090DS87"/>
<reference evidence="7" key="1">
    <citation type="submission" date="2014-08" db="EMBL/GenBank/DDBJ databases">
        <title>DNA barcoding of Bradysia (Diptera: Sciaridae) for detection of the immature stages on agricultural crops.</title>
        <authorList>
            <person name="Shin S."/>
            <person name="Jung S."/>
            <person name="Heller K."/>
            <person name="Menzel F."/>
            <person name="Hong T.-K."/>
            <person name="Lee H."/>
            <person name="Lee S."/>
        </authorList>
    </citation>
    <scope>NUCLEOTIDE SEQUENCE</scope>
</reference>
<dbReference type="PANTHER" id="PTHR43537:SF5">
    <property type="entry name" value="UXU OPERON TRANSCRIPTIONAL REGULATOR"/>
    <property type="match status" value="1"/>
</dbReference>
<reference evidence="5 9" key="4">
    <citation type="submission" date="2014-08" db="EMBL/GenBank/DDBJ databases">
        <authorList>
            <person name="Moulin Lionel"/>
        </authorList>
    </citation>
    <scope>NUCLEOTIDE SEQUENCE [LARGE SCALE GENOMIC DNA]</scope>
</reference>
<dbReference type="EMBL" id="CCMZ01000024">
    <property type="protein sequence ID" value="CDX19629.1"/>
    <property type="molecule type" value="Genomic_DNA"/>
</dbReference>
<dbReference type="InterPro" id="IPR000524">
    <property type="entry name" value="Tscrpt_reg_HTH_GntR"/>
</dbReference>
<dbReference type="CDD" id="cd07377">
    <property type="entry name" value="WHTH_GntR"/>
    <property type="match status" value="1"/>
</dbReference>
<dbReference type="Pfam" id="PF07729">
    <property type="entry name" value="FCD"/>
    <property type="match status" value="1"/>
</dbReference>
<dbReference type="InterPro" id="IPR036388">
    <property type="entry name" value="WH-like_DNA-bd_sf"/>
</dbReference>
<evidence type="ECO:0000256" key="2">
    <source>
        <dbReference type="ARBA" id="ARBA00023125"/>
    </source>
</evidence>
<evidence type="ECO:0000313" key="5">
    <source>
        <dbReference type="EMBL" id="CDX19629.1"/>
    </source>
</evidence>
<evidence type="ECO:0000256" key="3">
    <source>
        <dbReference type="ARBA" id="ARBA00023163"/>
    </source>
</evidence>
<dbReference type="Gene3D" id="1.20.120.530">
    <property type="entry name" value="GntR ligand-binding domain-like"/>
    <property type="match status" value="1"/>
</dbReference>
<dbReference type="Gene3D" id="1.10.10.10">
    <property type="entry name" value="Winged helix-like DNA-binding domain superfamily/Winged helix DNA-binding domain"/>
    <property type="match status" value="1"/>
</dbReference>
<evidence type="ECO:0000256" key="1">
    <source>
        <dbReference type="ARBA" id="ARBA00023015"/>
    </source>
</evidence>
<evidence type="ECO:0000259" key="4">
    <source>
        <dbReference type="PROSITE" id="PS50949"/>
    </source>
</evidence>
<evidence type="ECO:0000313" key="8">
    <source>
        <dbReference type="Proteomes" id="UP000045285"/>
    </source>
</evidence>
<name>A0A090DS87_MESPL</name>
<keyword evidence="1" id="KW-0805">Transcription regulation</keyword>
<dbReference type="Pfam" id="PF00392">
    <property type="entry name" value="GntR"/>
    <property type="match status" value="1"/>
</dbReference>
<dbReference type="STRING" id="69974.MPLDJ20_70198"/>
<dbReference type="GO" id="GO:0003677">
    <property type="term" value="F:DNA binding"/>
    <property type="evidence" value="ECO:0007669"/>
    <property type="project" value="UniProtKB-KW"/>
</dbReference>
<proteinExistence type="predicted"/>
<dbReference type="Proteomes" id="UP000046373">
    <property type="component" value="Unassembled WGS sequence"/>
</dbReference>
<dbReference type="PANTHER" id="PTHR43537">
    <property type="entry name" value="TRANSCRIPTIONAL REGULATOR, GNTR FAMILY"/>
    <property type="match status" value="1"/>
</dbReference>
<dbReference type="InterPro" id="IPR011711">
    <property type="entry name" value="GntR_C"/>
</dbReference>
<dbReference type="SUPFAM" id="SSF48008">
    <property type="entry name" value="GntR ligand-binding domain-like"/>
    <property type="match status" value="1"/>
</dbReference>
<evidence type="ECO:0000313" key="6">
    <source>
        <dbReference type="EMBL" id="CDX45511.1"/>
    </source>
</evidence>
<protein>
    <submittedName>
        <fullName evidence="5">GntR domain protein</fullName>
    </submittedName>
</protein>
<dbReference type="EMBL" id="CCNB01000044">
    <property type="protein sequence ID" value="CDX45511.1"/>
    <property type="molecule type" value="Genomic_DNA"/>
</dbReference>
<organism evidence="5 8">
    <name type="scientific">Mesorhizobium plurifarium</name>
    <dbReference type="NCBI Taxonomy" id="69974"/>
    <lineage>
        <taxon>Bacteria</taxon>
        <taxon>Pseudomonadati</taxon>
        <taxon>Pseudomonadota</taxon>
        <taxon>Alphaproteobacteria</taxon>
        <taxon>Hyphomicrobiales</taxon>
        <taxon>Phyllobacteriaceae</taxon>
        <taxon>Mesorhizobium</taxon>
    </lineage>
</organism>
<dbReference type="SMART" id="SM00895">
    <property type="entry name" value="FCD"/>
    <property type="match status" value="1"/>
</dbReference>
<dbReference type="EMBL" id="CCND01000010">
    <property type="protein sequence ID" value="CDX54139.1"/>
    <property type="molecule type" value="Genomic_DNA"/>
</dbReference>
<dbReference type="GO" id="GO:0003700">
    <property type="term" value="F:DNA-binding transcription factor activity"/>
    <property type="evidence" value="ECO:0007669"/>
    <property type="project" value="InterPro"/>
</dbReference>
<feature type="domain" description="HTH gntR-type" evidence="4">
    <location>
        <begin position="3"/>
        <end position="71"/>
    </location>
</feature>
<dbReference type="Proteomes" id="UP000182888">
    <property type="component" value="Unassembled WGS sequence"/>
</dbReference>
<reference evidence="8" key="3">
    <citation type="submission" date="2014-08" db="EMBL/GenBank/DDBJ databases">
        <authorList>
            <person name="Moulin L."/>
        </authorList>
    </citation>
    <scope>NUCLEOTIDE SEQUENCE [LARGE SCALE GENOMIC DNA]</scope>
</reference>
<dbReference type="InterPro" id="IPR008920">
    <property type="entry name" value="TF_FadR/GntR_C"/>
</dbReference>
<keyword evidence="2" id="KW-0238">DNA-binding</keyword>
<dbReference type="PRINTS" id="PR00035">
    <property type="entry name" value="HTHGNTR"/>
</dbReference>
<evidence type="ECO:0000313" key="10">
    <source>
        <dbReference type="Proteomes" id="UP000182888"/>
    </source>
</evidence>
<keyword evidence="3" id="KW-0804">Transcription</keyword>
<evidence type="ECO:0000313" key="7">
    <source>
        <dbReference type="EMBL" id="CDX54139.1"/>
    </source>
</evidence>
<dbReference type="PROSITE" id="PS50949">
    <property type="entry name" value="HTH_GNTR"/>
    <property type="match status" value="1"/>
</dbReference>
<sequence>MPKLVANDIAIALKKRISLGEWLENGRMPPERDLASEFGVARNTVRRAVGMLEDDGTVVRHVGRGTFLTAGNPDSMAATVARMEGTSPADMMEIRQLLEPAAASFAATNASAGELNAVREAHKIACASQDMPTFEHWDAEFHHRIFACSRNDFLKEIHNLMRILRNQRPWFEMKKRSFSEERRATYCSEHQLVLDALLARDSEGASAAMLTHLRTVERNLLGR</sequence>
<accession>A0A090DS87</accession>
<dbReference type="SMART" id="SM00345">
    <property type="entry name" value="HTH_GNTR"/>
    <property type="match status" value="1"/>
</dbReference>
<dbReference type="InterPro" id="IPR036390">
    <property type="entry name" value="WH_DNA-bd_sf"/>
</dbReference>